<proteinExistence type="predicted"/>
<dbReference type="GO" id="GO:2000404">
    <property type="term" value="P:regulation of T cell migration"/>
    <property type="evidence" value="ECO:0007669"/>
    <property type="project" value="InterPro"/>
</dbReference>
<evidence type="ECO:0000313" key="3">
    <source>
        <dbReference type="Proteomes" id="UP001652642"/>
    </source>
</evidence>
<feature type="region of interest" description="Disordered" evidence="1">
    <location>
        <begin position="55"/>
        <end position="127"/>
    </location>
</feature>
<feature type="region of interest" description="Disordered" evidence="1">
    <location>
        <begin position="307"/>
        <end position="328"/>
    </location>
</feature>
<dbReference type="CTD" id="6693"/>
<dbReference type="AlphaFoldDB" id="A0A6J0U5R7"/>
<feature type="transmembrane region" description="Helical" evidence="2">
    <location>
        <begin position="263"/>
        <end position="282"/>
    </location>
</feature>
<dbReference type="Proteomes" id="UP001652642">
    <property type="component" value="Chromosome 6"/>
</dbReference>
<evidence type="ECO:0000313" key="5">
    <source>
        <dbReference type="RefSeq" id="XP_020654540.2"/>
    </source>
</evidence>
<keyword evidence="2" id="KW-0472">Membrane</keyword>
<dbReference type="GO" id="GO:0004888">
    <property type="term" value="F:transmembrane signaling receptor activity"/>
    <property type="evidence" value="ECO:0007669"/>
    <property type="project" value="InterPro"/>
</dbReference>
<dbReference type="InterPro" id="IPR038829">
    <property type="entry name" value="Leukosialin"/>
</dbReference>
<dbReference type="PANTHER" id="PTHR35265">
    <property type="entry name" value="LEUKOSIALIN"/>
    <property type="match status" value="1"/>
</dbReference>
<dbReference type="GO" id="GO:0009897">
    <property type="term" value="C:external side of plasma membrane"/>
    <property type="evidence" value="ECO:0007669"/>
    <property type="project" value="TreeGrafter"/>
</dbReference>
<dbReference type="GO" id="GO:0007166">
    <property type="term" value="P:cell surface receptor signaling pathway"/>
    <property type="evidence" value="ECO:0007669"/>
    <property type="project" value="TreeGrafter"/>
</dbReference>
<dbReference type="PANTHER" id="PTHR35265:SF1">
    <property type="entry name" value="LEUKOSIALIN"/>
    <property type="match status" value="1"/>
</dbReference>
<organism evidence="3 5">
    <name type="scientific">Pogona vitticeps</name>
    <name type="common">central bearded dragon</name>
    <dbReference type="NCBI Taxonomy" id="103695"/>
    <lineage>
        <taxon>Eukaryota</taxon>
        <taxon>Metazoa</taxon>
        <taxon>Chordata</taxon>
        <taxon>Craniata</taxon>
        <taxon>Vertebrata</taxon>
        <taxon>Euteleostomi</taxon>
        <taxon>Lepidosauria</taxon>
        <taxon>Squamata</taxon>
        <taxon>Bifurcata</taxon>
        <taxon>Unidentata</taxon>
        <taxon>Episquamata</taxon>
        <taxon>Toxicofera</taxon>
        <taxon>Iguania</taxon>
        <taxon>Acrodonta</taxon>
        <taxon>Agamidae</taxon>
        <taxon>Amphibolurinae</taxon>
        <taxon>Pogona</taxon>
    </lineage>
</organism>
<evidence type="ECO:0000256" key="2">
    <source>
        <dbReference type="SAM" id="Phobius"/>
    </source>
</evidence>
<evidence type="ECO:0000313" key="4">
    <source>
        <dbReference type="RefSeq" id="XP_020654539.2"/>
    </source>
</evidence>
<feature type="compositionally biased region" description="Basic and acidic residues" evidence="1">
    <location>
        <begin position="114"/>
        <end position="127"/>
    </location>
</feature>
<feature type="transmembrane region" description="Helical" evidence="2">
    <location>
        <begin position="12"/>
        <end position="30"/>
    </location>
</feature>
<dbReference type="CDD" id="cd12087">
    <property type="entry name" value="TM_EGFR-like"/>
    <property type="match status" value="1"/>
</dbReference>
<dbReference type="RefSeq" id="XP_020654540.2">
    <property type="nucleotide sequence ID" value="XM_020798881.2"/>
</dbReference>
<gene>
    <name evidence="4 5" type="primary">SPN</name>
</gene>
<feature type="compositionally biased region" description="Polar residues" evidence="1">
    <location>
        <begin position="391"/>
        <end position="407"/>
    </location>
</feature>
<sequence length="407" mass="43651">METPRSFHGQIFGYSILFGFYILLTMGTPVRGEENTKVSNPDSSIMPSVVTESIVTSEPMENGSKTSLPEDHPHSSLTSPTVLSEATELSPKISSRKETNLTVKKSPQHQPPPKTEELASQHEEKVSEPLVPFTTTLRFPAQSSTSAEQGTIPPAINTQSTIGQSIIITTKAGIIEKPLTTTGGVKAKVNTTLRSKFDLKPSEKPRPTEKETKRTTTSRQHVPDDNEKTSSTTHSSITVAFNTNGSELNSSEPQSSGNSHTGIILAVVFCVLFLLVIVAFLFRRRQRRSGSTNFNAAGWAGQVALPDDSGLDRDTEQGAVTGPAGEKETRRNTLVTFFGKRQSRVPSVAMEDISGKGEQEECQQLLNAGAGTACIPEGTGEANGKLAEGSMKSSQEVSASSTARESS</sequence>
<feature type="compositionally biased region" description="Basic and acidic residues" evidence="1">
    <location>
        <begin position="196"/>
        <end position="214"/>
    </location>
</feature>
<keyword evidence="3" id="KW-1185">Reference proteome</keyword>
<feature type="region of interest" description="Disordered" evidence="1">
    <location>
        <begin position="377"/>
        <end position="407"/>
    </location>
</feature>
<name>A0A6J0U5R7_9SAUR</name>
<dbReference type="GeneID" id="110081833"/>
<dbReference type="KEGG" id="pvt:110081833"/>
<keyword evidence="2" id="KW-1133">Transmembrane helix</keyword>
<dbReference type="OrthoDB" id="9050418at2759"/>
<feature type="compositionally biased region" description="Polar residues" evidence="1">
    <location>
        <begin position="75"/>
        <end position="84"/>
    </location>
</feature>
<feature type="region of interest" description="Disordered" evidence="1">
    <location>
        <begin position="196"/>
        <end position="235"/>
    </location>
</feature>
<dbReference type="GO" id="GO:0050863">
    <property type="term" value="P:regulation of T cell activation"/>
    <property type="evidence" value="ECO:0007669"/>
    <property type="project" value="InterPro"/>
</dbReference>
<keyword evidence="2" id="KW-0812">Transmembrane</keyword>
<dbReference type="RefSeq" id="XP_020654539.2">
    <property type="nucleotide sequence ID" value="XM_020798880.2"/>
</dbReference>
<reference evidence="4 5" key="1">
    <citation type="submission" date="2025-05" db="UniProtKB">
        <authorList>
            <consortium name="RefSeq"/>
        </authorList>
    </citation>
    <scope>IDENTIFICATION</scope>
</reference>
<dbReference type="GO" id="GO:0050776">
    <property type="term" value="P:regulation of immune response"/>
    <property type="evidence" value="ECO:0007669"/>
    <property type="project" value="TreeGrafter"/>
</dbReference>
<accession>A0A6J0U5R7</accession>
<protein>
    <submittedName>
        <fullName evidence="4 5">Leukosialin</fullName>
    </submittedName>
</protein>
<dbReference type="GO" id="GO:0042742">
    <property type="term" value="P:defense response to bacterium"/>
    <property type="evidence" value="ECO:0007669"/>
    <property type="project" value="TreeGrafter"/>
</dbReference>
<evidence type="ECO:0000256" key="1">
    <source>
        <dbReference type="SAM" id="MobiDB-lite"/>
    </source>
</evidence>
<dbReference type="GO" id="GO:0031072">
    <property type="term" value="F:heat shock protein binding"/>
    <property type="evidence" value="ECO:0007669"/>
    <property type="project" value="TreeGrafter"/>
</dbReference>